<dbReference type="InterPro" id="IPR015931">
    <property type="entry name" value="Acnase/IPM_dHydase_lsu_aba_1/3"/>
</dbReference>
<protein>
    <submittedName>
        <fullName evidence="7">3-isopropylmalate dehydratase large subunit</fullName>
    </submittedName>
</protein>
<evidence type="ECO:0000256" key="5">
    <source>
        <dbReference type="ARBA" id="ARBA00023239"/>
    </source>
</evidence>
<proteinExistence type="predicted"/>
<dbReference type="GO" id="GO:0046872">
    <property type="term" value="F:metal ion binding"/>
    <property type="evidence" value="ECO:0007669"/>
    <property type="project" value="UniProtKB-KW"/>
</dbReference>
<evidence type="ECO:0000313" key="8">
    <source>
        <dbReference type="Proteomes" id="UP000252355"/>
    </source>
</evidence>
<dbReference type="NCBIfam" id="NF001614">
    <property type="entry name" value="PRK00402.1"/>
    <property type="match status" value="1"/>
</dbReference>
<dbReference type="Gene3D" id="3.30.499.10">
    <property type="entry name" value="Aconitase, domain 3"/>
    <property type="match status" value="2"/>
</dbReference>
<evidence type="ECO:0000256" key="3">
    <source>
        <dbReference type="ARBA" id="ARBA00023004"/>
    </source>
</evidence>
<dbReference type="AlphaFoldDB" id="A0A367ZQW4"/>
<dbReference type="PRINTS" id="PR00415">
    <property type="entry name" value="ACONITASE"/>
</dbReference>
<dbReference type="InterPro" id="IPR036008">
    <property type="entry name" value="Aconitase_4Fe-4S_dom"/>
</dbReference>
<dbReference type="PANTHER" id="PTHR43822">
    <property type="entry name" value="HOMOACONITASE, MITOCHONDRIAL-RELATED"/>
    <property type="match status" value="1"/>
</dbReference>
<dbReference type="Pfam" id="PF00330">
    <property type="entry name" value="Aconitase"/>
    <property type="match status" value="2"/>
</dbReference>
<keyword evidence="4" id="KW-0411">Iron-sulfur</keyword>
<comment type="caution">
    <text evidence="7">The sequence shown here is derived from an EMBL/GenBank/DDBJ whole genome shotgun (WGS) entry which is preliminary data.</text>
</comment>
<dbReference type="PANTHER" id="PTHR43822:SF2">
    <property type="entry name" value="HOMOACONITASE, MITOCHONDRIAL"/>
    <property type="match status" value="1"/>
</dbReference>
<dbReference type="GO" id="GO:0009098">
    <property type="term" value="P:L-leucine biosynthetic process"/>
    <property type="evidence" value="ECO:0007669"/>
    <property type="project" value="InterPro"/>
</dbReference>
<dbReference type="SUPFAM" id="SSF53732">
    <property type="entry name" value="Aconitase iron-sulfur domain"/>
    <property type="match status" value="1"/>
</dbReference>
<gene>
    <name evidence="7" type="ORF">OZSIB_3264</name>
</gene>
<keyword evidence="3" id="KW-0408">Iron</keyword>
<evidence type="ECO:0000256" key="1">
    <source>
        <dbReference type="ARBA" id="ARBA00022485"/>
    </source>
</evidence>
<feature type="domain" description="Aconitase/3-isopropylmalate dehydratase large subunit alpha/beta/alpha" evidence="6">
    <location>
        <begin position="51"/>
        <end position="259"/>
    </location>
</feature>
<accession>A0A367ZQW4</accession>
<organism evidence="7 8">
    <name type="scientific">Candidatus Ozemobacter sibiricus</name>
    <dbReference type="NCBI Taxonomy" id="2268124"/>
    <lineage>
        <taxon>Bacteria</taxon>
        <taxon>Candidatus Ozemobacteria</taxon>
        <taxon>Candidatus Ozemobacterales</taxon>
        <taxon>Candidatus Ozemobacteraceae</taxon>
        <taxon>Candidatus Ozemobacter</taxon>
    </lineage>
</organism>
<dbReference type="NCBIfam" id="TIGR01343">
    <property type="entry name" value="hacA_fam"/>
    <property type="match status" value="1"/>
</dbReference>
<keyword evidence="1" id="KW-0004">4Fe-4S</keyword>
<evidence type="ECO:0000256" key="4">
    <source>
        <dbReference type="ARBA" id="ARBA00023014"/>
    </source>
</evidence>
<name>A0A367ZQW4_9BACT</name>
<dbReference type="GO" id="GO:0051539">
    <property type="term" value="F:4 iron, 4 sulfur cluster binding"/>
    <property type="evidence" value="ECO:0007669"/>
    <property type="project" value="UniProtKB-KW"/>
</dbReference>
<dbReference type="InterPro" id="IPR050067">
    <property type="entry name" value="IPM_dehydratase_rel_enz"/>
</dbReference>
<sequence length="391" mass="42004">MDLDVRSARDFGGANVVKNFEANYPGQAPDDPKKTCFTFDCVVPANNIPYANNQHICRKFARKHGIKVYDVNQGIGSHINIEEGMAVPGATIVGTDSHLNILGAVGAFGQGMGDQDIAFTFRTGKTWFEVPHTMKVKVKGTFRYPVTAKDLTLKMVQTLGSNGALGLAMEYYGPAIDALDLPGRITLASMATEMGAIISFIPPDRATLEWLSKAAGRKVEGIYADPDASYCKEIEIDVSDLEPLVACPYTPENVKRVREVAGRKIDSVFIGSCTNGRFEDFEIVARFLRGRKIASHVMAKVVPATHKVYAQMLESGVLKTLFDAGFVISHPGCGGCASGQIGMTGKDEVQVSTSNRNFKGKQGDGDTYLASPLVAAASALAGELADPRDLV</sequence>
<evidence type="ECO:0000256" key="2">
    <source>
        <dbReference type="ARBA" id="ARBA00022723"/>
    </source>
</evidence>
<dbReference type="InterPro" id="IPR011826">
    <property type="entry name" value="HAcnase/IPMdehydase_lsu_prok"/>
</dbReference>
<dbReference type="NCBIfam" id="TIGR02086">
    <property type="entry name" value="IPMI_arch"/>
    <property type="match status" value="1"/>
</dbReference>
<reference evidence="7 8" key="1">
    <citation type="submission" date="2018-05" db="EMBL/GenBank/DDBJ databases">
        <title>A metagenomic window into the 2 km-deep terrestrial subsurface aquifer revealed taxonomically and functionally diverse microbial community comprising novel uncultured bacterial lineages.</title>
        <authorList>
            <person name="Kadnikov V.V."/>
            <person name="Mardanov A.V."/>
            <person name="Beletsky A.V."/>
            <person name="Banks D."/>
            <person name="Pimenov N.V."/>
            <person name="Frank Y.A."/>
            <person name="Karnachuk O.V."/>
            <person name="Ravin N.V."/>
        </authorList>
    </citation>
    <scope>NUCLEOTIDE SEQUENCE [LARGE SCALE GENOMIC DNA]</scope>
    <source>
        <strain evidence="7">BY5</strain>
    </source>
</reference>
<evidence type="ECO:0000313" key="7">
    <source>
        <dbReference type="EMBL" id="RCK80518.1"/>
    </source>
</evidence>
<dbReference type="EMBL" id="QOQW01000006">
    <property type="protein sequence ID" value="RCK80518.1"/>
    <property type="molecule type" value="Genomic_DNA"/>
</dbReference>
<dbReference type="InterPro" id="IPR001030">
    <property type="entry name" value="Acoase/IPM_deHydtase_lsu_aba"/>
</dbReference>
<evidence type="ECO:0000259" key="6">
    <source>
        <dbReference type="Pfam" id="PF00330"/>
    </source>
</evidence>
<keyword evidence="5" id="KW-0456">Lyase</keyword>
<dbReference type="GO" id="GO:0003861">
    <property type="term" value="F:3-isopropylmalate dehydratase activity"/>
    <property type="evidence" value="ECO:0007669"/>
    <property type="project" value="InterPro"/>
</dbReference>
<feature type="domain" description="Aconitase/3-isopropylmalate dehydratase large subunit alpha/beta/alpha" evidence="6">
    <location>
        <begin position="260"/>
        <end position="382"/>
    </location>
</feature>
<dbReference type="InterPro" id="IPR006251">
    <property type="entry name" value="Homoacnase/IPMdehydase_lsu"/>
</dbReference>
<dbReference type="Proteomes" id="UP000252355">
    <property type="component" value="Unassembled WGS sequence"/>
</dbReference>
<keyword evidence="2" id="KW-0479">Metal-binding</keyword>